<dbReference type="SUPFAM" id="SSF55895">
    <property type="entry name" value="Ribonuclease Rh-like"/>
    <property type="match status" value="1"/>
</dbReference>
<dbReference type="CDD" id="cd01061">
    <property type="entry name" value="RNase_T2_euk"/>
    <property type="match status" value="1"/>
</dbReference>
<evidence type="ECO:0000256" key="5">
    <source>
        <dbReference type="ARBA" id="ARBA00023157"/>
    </source>
</evidence>
<evidence type="ECO:0000256" key="3">
    <source>
        <dbReference type="ARBA" id="ARBA00022759"/>
    </source>
</evidence>
<dbReference type="GO" id="GO:0003723">
    <property type="term" value="F:RNA binding"/>
    <property type="evidence" value="ECO:0007669"/>
    <property type="project" value="InterPro"/>
</dbReference>
<gene>
    <name evidence="9" type="ORF">A2U01_0000216</name>
</gene>
<dbReference type="InterPro" id="IPR036430">
    <property type="entry name" value="RNase_T2-like_sf"/>
</dbReference>
<dbReference type="InterPro" id="IPR033697">
    <property type="entry name" value="Ribonuclease_T2_eukaryotic"/>
</dbReference>
<dbReference type="PANTHER" id="PTHR11240:SF75">
    <property type="entry name" value="RIBONUCLEASE 3"/>
    <property type="match status" value="1"/>
</dbReference>
<dbReference type="PANTHER" id="PTHR11240">
    <property type="entry name" value="RIBONUCLEASE T2"/>
    <property type="match status" value="1"/>
</dbReference>
<keyword evidence="2" id="KW-0540">Nuclease</keyword>
<evidence type="ECO:0000256" key="4">
    <source>
        <dbReference type="ARBA" id="ARBA00022801"/>
    </source>
</evidence>
<dbReference type="GO" id="GO:0016787">
    <property type="term" value="F:hydrolase activity"/>
    <property type="evidence" value="ECO:0007669"/>
    <property type="project" value="UniProtKB-KW"/>
</dbReference>
<protein>
    <submittedName>
        <fullName evidence="9">Ribonuclease 1-like</fullName>
    </submittedName>
</protein>
<keyword evidence="6" id="KW-0456">Lyase</keyword>
<dbReference type="Gene3D" id="3.90.730.10">
    <property type="entry name" value="Ribonuclease T2-like"/>
    <property type="match status" value="1"/>
</dbReference>
<dbReference type="GO" id="GO:0006401">
    <property type="term" value="P:RNA catabolic process"/>
    <property type="evidence" value="ECO:0007669"/>
    <property type="project" value="TreeGrafter"/>
</dbReference>
<proteinExistence type="inferred from homology"/>
<keyword evidence="8" id="KW-0732">Signal</keyword>
<comment type="caution">
    <text evidence="9">The sequence shown here is derived from an EMBL/GenBank/DDBJ whole genome shotgun (WGS) entry which is preliminary data.</text>
</comment>
<keyword evidence="5" id="KW-1015">Disulfide bond</keyword>
<evidence type="ECO:0000256" key="6">
    <source>
        <dbReference type="ARBA" id="ARBA00023239"/>
    </source>
</evidence>
<dbReference type="AlphaFoldDB" id="A0A392LWX2"/>
<evidence type="ECO:0000313" key="10">
    <source>
        <dbReference type="Proteomes" id="UP000265520"/>
    </source>
</evidence>
<dbReference type="GO" id="GO:0005576">
    <property type="term" value="C:extracellular region"/>
    <property type="evidence" value="ECO:0007669"/>
    <property type="project" value="TreeGrafter"/>
</dbReference>
<evidence type="ECO:0000256" key="2">
    <source>
        <dbReference type="ARBA" id="ARBA00022722"/>
    </source>
</evidence>
<reference evidence="9 10" key="1">
    <citation type="journal article" date="2018" name="Front. Plant Sci.">
        <title>Red Clover (Trifolium pratense) and Zigzag Clover (T. medium) - A Picture of Genomic Similarities and Differences.</title>
        <authorList>
            <person name="Dluhosova J."/>
            <person name="Istvanek J."/>
            <person name="Nedelnik J."/>
            <person name="Repkova J."/>
        </authorList>
    </citation>
    <scope>NUCLEOTIDE SEQUENCE [LARGE SCALE GENOMIC DNA]</scope>
    <source>
        <strain evidence="10">cv. 10/8</strain>
        <tissue evidence="9">Leaf</tissue>
    </source>
</reference>
<evidence type="ECO:0000256" key="7">
    <source>
        <dbReference type="RuleBase" id="RU004328"/>
    </source>
</evidence>
<accession>A0A392LWX2</accession>
<keyword evidence="10" id="KW-1185">Reference proteome</keyword>
<dbReference type="Proteomes" id="UP000265520">
    <property type="component" value="Unassembled WGS sequence"/>
</dbReference>
<organism evidence="9 10">
    <name type="scientific">Trifolium medium</name>
    <dbReference type="NCBI Taxonomy" id="97028"/>
    <lineage>
        <taxon>Eukaryota</taxon>
        <taxon>Viridiplantae</taxon>
        <taxon>Streptophyta</taxon>
        <taxon>Embryophyta</taxon>
        <taxon>Tracheophyta</taxon>
        <taxon>Spermatophyta</taxon>
        <taxon>Magnoliopsida</taxon>
        <taxon>eudicotyledons</taxon>
        <taxon>Gunneridae</taxon>
        <taxon>Pentapetalae</taxon>
        <taxon>rosids</taxon>
        <taxon>fabids</taxon>
        <taxon>Fabales</taxon>
        <taxon>Fabaceae</taxon>
        <taxon>Papilionoideae</taxon>
        <taxon>50 kb inversion clade</taxon>
        <taxon>NPAAA clade</taxon>
        <taxon>Hologalegina</taxon>
        <taxon>IRL clade</taxon>
        <taxon>Trifolieae</taxon>
        <taxon>Trifolium</taxon>
    </lineage>
</organism>
<dbReference type="EMBL" id="LXQA010000129">
    <property type="protein sequence ID" value="MCH79467.1"/>
    <property type="molecule type" value="Genomic_DNA"/>
</dbReference>
<feature type="chain" id="PRO_5017180366" evidence="8">
    <location>
        <begin position="18"/>
        <end position="227"/>
    </location>
</feature>
<keyword evidence="3" id="KW-0255">Endonuclease</keyword>
<evidence type="ECO:0000256" key="1">
    <source>
        <dbReference type="ARBA" id="ARBA00007469"/>
    </source>
</evidence>
<sequence length="227" mass="26096">MLFFLLNIFAVQQSAIAQYNFFKLVAQWPPAACLTFSCSASRKPQNFTLHGIWPSNTTGNEPRDCFKTNHLPRIHFTGAMVQSLFPRINNSWPDLKGKEETFWGTQWDNHGTCSQNNFNVLNYFKLALDTKDRVDVLKAFVNNNIHPHPTNLYRKVNFENAIIAVTKKKPELRCILRDRPKVVYLLEVGLCLDSTGNNFMDCSPRSPVNVRVKNCDYMGQDIRLLPL</sequence>
<name>A0A392LWX2_9FABA</name>
<dbReference type="InterPro" id="IPR001568">
    <property type="entry name" value="RNase_T2-like"/>
</dbReference>
<dbReference type="Pfam" id="PF00445">
    <property type="entry name" value="Ribonuclease_T2"/>
    <property type="match status" value="1"/>
</dbReference>
<comment type="similarity">
    <text evidence="1 7">Belongs to the RNase T2 family.</text>
</comment>
<evidence type="ECO:0000313" key="9">
    <source>
        <dbReference type="EMBL" id="MCH79467.1"/>
    </source>
</evidence>
<evidence type="ECO:0000256" key="8">
    <source>
        <dbReference type="SAM" id="SignalP"/>
    </source>
</evidence>
<keyword evidence="4" id="KW-0378">Hydrolase</keyword>
<dbReference type="GO" id="GO:0033897">
    <property type="term" value="F:ribonuclease T2 activity"/>
    <property type="evidence" value="ECO:0007669"/>
    <property type="project" value="InterPro"/>
</dbReference>
<feature type="signal peptide" evidence="8">
    <location>
        <begin position="1"/>
        <end position="17"/>
    </location>
</feature>